<accession>A0A0A3YU49</accession>
<dbReference type="EMBL" id="JRUQ01000051">
    <property type="protein sequence ID" value="KGT90362.1"/>
    <property type="molecule type" value="Genomic_DNA"/>
</dbReference>
<dbReference type="Proteomes" id="UP000030351">
    <property type="component" value="Unassembled WGS sequence"/>
</dbReference>
<name>A0A0A3YU49_9GAMM</name>
<sequence>MTFSAPEFQFVVVKQGITEAAEMIVKSITFLERSFFMLKNDAMKHIGERSNTTGKSNIAPWFKS</sequence>
<comment type="caution">
    <text evidence="1">The sequence shown here is derived from an EMBL/GenBank/DDBJ whole genome shotgun (WGS) entry which is preliminary data.</text>
</comment>
<keyword evidence="2" id="KW-1185">Reference proteome</keyword>
<reference evidence="1 2" key="1">
    <citation type="submission" date="2014-10" db="EMBL/GenBank/DDBJ databases">
        <title>Genome sequence of Erwinia typographi M043b.</title>
        <authorList>
            <person name="Chan K.-G."/>
            <person name="Tan W.-S."/>
        </authorList>
    </citation>
    <scope>NUCLEOTIDE SEQUENCE [LARGE SCALE GENOMIC DNA]</scope>
    <source>
        <strain evidence="1 2">M043b</strain>
    </source>
</reference>
<protein>
    <submittedName>
        <fullName evidence="1">Uncharacterized protein</fullName>
    </submittedName>
</protein>
<evidence type="ECO:0000313" key="1">
    <source>
        <dbReference type="EMBL" id="KGT90362.1"/>
    </source>
</evidence>
<organism evidence="1 2">
    <name type="scientific">Erwinia typographi</name>
    <dbReference type="NCBI Taxonomy" id="371042"/>
    <lineage>
        <taxon>Bacteria</taxon>
        <taxon>Pseudomonadati</taxon>
        <taxon>Pseudomonadota</taxon>
        <taxon>Gammaproteobacteria</taxon>
        <taxon>Enterobacterales</taxon>
        <taxon>Erwiniaceae</taxon>
        <taxon>Erwinia</taxon>
    </lineage>
</organism>
<evidence type="ECO:0000313" key="2">
    <source>
        <dbReference type="Proteomes" id="UP000030351"/>
    </source>
</evidence>
<gene>
    <name evidence="1" type="ORF">NG99_18400</name>
</gene>
<proteinExistence type="predicted"/>
<dbReference type="AlphaFoldDB" id="A0A0A3YU49"/>